<evidence type="ECO:0000259" key="4">
    <source>
        <dbReference type="Pfam" id="PF20147"/>
    </source>
</evidence>
<dbReference type="OrthoDB" id="127950at2759"/>
<protein>
    <recommendedName>
        <fullName evidence="4">Crinkler effector protein N-terminal domain-containing protein</fullName>
    </recommendedName>
</protein>
<accession>A0A8K1FI12</accession>
<dbReference type="InterPro" id="IPR011009">
    <property type="entry name" value="Kinase-like_dom_sf"/>
</dbReference>
<dbReference type="SUPFAM" id="SSF56112">
    <property type="entry name" value="Protein kinase-like (PK-like)"/>
    <property type="match status" value="1"/>
</dbReference>
<dbReference type="AlphaFoldDB" id="A0A8K1FI12"/>
<evidence type="ECO:0000256" key="3">
    <source>
        <dbReference type="ARBA" id="ARBA00022525"/>
    </source>
</evidence>
<organism evidence="5 6">
    <name type="scientific">Pythium oligandrum</name>
    <name type="common">Mycoparasitic fungus</name>
    <dbReference type="NCBI Taxonomy" id="41045"/>
    <lineage>
        <taxon>Eukaryota</taxon>
        <taxon>Sar</taxon>
        <taxon>Stramenopiles</taxon>
        <taxon>Oomycota</taxon>
        <taxon>Peronosporomycetes</taxon>
        <taxon>Pythiales</taxon>
        <taxon>Pythiaceae</taxon>
        <taxon>Pythium</taxon>
    </lineage>
</organism>
<name>A0A8K1FI12_PYTOL</name>
<reference evidence="5" key="1">
    <citation type="submission" date="2019-03" db="EMBL/GenBank/DDBJ databases">
        <title>Long read genome sequence of the mycoparasitic Pythium oligandrum ATCC 38472 isolated from sugarbeet rhizosphere.</title>
        <authorList>
            <person name="Gaulin E."/>
        </authorList>
    </citation>
    <scope>NUCLEOTIDE SEQUENCE</scope>
    <source>
        <strain evidence="5">ATCC 38472_TT</strain>
    </source>
</reference>
<evidence type="ECO:0000256" key="2">
    <source>
        <dbReference type="ARBA" id="ARBA00004613"/>
    </source>
</evidence>
<evidence type="ECO:0000313" key="6">
    <source>
        <dbReference type="Proteomes" id="UP000794436"/>
    </source>
</evidence>
<dbReference type="Gene3D" id="1.10.510.10">
    <property type="entry name" value="Transferase(Phosphotransferase) domain 1"/>
    <property type="match status" value="1"/>
</dbReference>
<evidence type="ECO:0000256" key="1">
    <source>
        <dbReference type="ARBA" id="ARBA00004340"/>
    </source>
</evidence>
<gene>
    <name evidence="5" type="ORF">Poli38472_012780</name>
</gene>
<comment type="subcellular location">
    <subcellularLocation>
        <location evidence="1">Host cell</location>
    </subcellularLocation>
    <subcellularLocation>
        <location evidence="2">Secreted</location>
    </subcellularLocation>
</comment>
<dbReference type="Pfam" id="PF20147">
    <property type="entry name" value="Crinkler"/>
    <property type="match status" value="1"/>
</dbReference>
<comment type="caution">
    <text evidence="5">The sequence shown here is derived from an EMBL/GenBank/DDBJ whole genome shotgun (WGS) entry which is preliminary data.</text>
</comment>
<keyword evidence="6" id="KW-1185">Reference proteome</keyword>
<dbReference type="Proteomes" id="UP000794436">
    <property type="component" value="Unassembled WGS sequence"/>
</dbReference>
<proteinExistence type="predicted"/>
<dbReference type="GO" id="GO:0005576">
    <property type="term" value="C:extracellular region"/>
    <property type="evidence" value="ECO:0007669"/>
    <property type="project" value="UniProtKB-SubCell"/>
</dbReference>
<dbReference type="GO" id="GO:0043657">
    <property type="term" value="C:host cell"/>
    <property type="evidence" value="ECO:0007669"/>
    <property type="project" value="UniProtKB-SubCell"/>
</dbReference>
<feature type="domain" description="Crinkler effector protein N-terminal" evidence="4">
    <location>
        <begin position="6"/>
        <end position="105"/>
    </location>
</feature>
<sequence length="477" mass="54937">MASNKVEIMCAEYDEGDVFVLKIEGIAQVQELREAVYDSQRYKERYLFDTSELTLYMARAKNGEWLKDDRELGNLLRRGVSADYDKMQPEWTLEECFGKDFTSGRDDVQGADDSPCLQSTLNASTPTTALQLANVWESYEVSDIFRPDSPVVACDELMVMMKSFLYMCNAPPPDSRTKHSWVKYYEALLRIPLAMCRAKSIYFHERRHDASKRPDWVLLYKTLVLMRAEERSEGSHLHGTMIDLVTKMSRWNLVFYENLPYILAYVTAGDDIQVVAIERSSGPCRATPIVHLNLFQRGGEALKVFYNMSMLLYLMAKTVKRDHPCGLYPYVPDIKEHRTLVLLDGVIERTITRTQCDSNKDFERLVQIYTTLEELMRSGSDATHLLTVGELTVKDWTMVVELSPVGSRERPEVDQLCLWLQHLLTALKHWHALGYCHGDVSWRNVVFVPQDSFGYWVLIDMDQSHAQHEGDRLASHA</sequence>
<evidence type="ECO:0000313" key="5">
    <source>
        <dbReference type="EMBL" id="TMW61589.1"/>
    </source>
</evidence>
<dbReference type="EMBL" id="SPLM01000076">
    <property type="protein sequence ID" value="TMW61589.1"/>
    <property type="molecule type" value="Genomic_DNA"/>
</dbReference>
<keyword evidence="3" id="KW-0964">Secreted</keyword>
<dbReference type="InterPro" id="IPR045379">
    <property type="entry name" value="Crinkler_N"/>
</dbReference>